<name>A0AA40K981_9PEZI</name>
<gene>
    <name evidence="2" type="ORF">B0T18DRAFT_428549</name>
</gene>
<dbReference type="EMBL" id="JAUKUD010000003">
    <property type="protein sequence ID" value="KAK0750628.1"/>
    <property type="molecule type" value="Genomic_DNA"/>
</dbReference>
<protein>
    <submittedName>
        <fullName evidence="2">Uncharacterized protein</fullName>
    </submittedName>
</protein>
<evidence type="ECO:0000313" key="3">
    <source>
        <dbReference type="Proteomes" id="UP001172155"/>
    </source>
</evidence>
<dbReference type="Proteomes" id="UP001172155">
    <property type="component" value="Unassembled WGS sequence"/>
</dbReference>
<organism evidence="2 3">
    <name type="scientific">Schizothecium vesticola</name>
    <dbReference type="NCBI Taxonomy" id="314040"/>
    <lineage>
        <taxon>Eukaryota</taxon>
        <taxon>Fungi</taxon>
        <taxon>Dikarya</taxon>
        <taxon>Ascomycota</taxon>
        <taxon>Pezizomycotina</taxon>
        <taxon>Sordariomycetes</taxon>
        <taxon>Sordariomycetidae</taxon>
        <taxon>Sordariales</taxon>
        <taxon>Schizotheciaceae</taxon>
        <taxon>Schizothecium</taxon>
    </lineage>
</organism>
<proteinExistence type="predicted"/>
<reference evidence="2" key="1">
    <citation type="submission" date="2023-06" db="EMBL/GenBank/DDBJ databases">
        <title>Genome-scale phylogeny and comparative genomics of the fungal order Sordariales.</title>
        <authorList>
            <consortium name="Lawrence Berkeley National Laboratory"/>
            <person name="Hensen N."/>
            <person name="Bonometti L."/>
            <person name="Westerberg I."/>
            <person name="Brannstrom I.O."/>
            <person name="Guillou S."/>
            <person name="Cros-Aarteil S."/>
            <person name="Calhoun S."/>
            <person name="Haridas S."/>
            <person name="Kuo A."/>
            <person name="Mondo S."/>
            <person name="Pangilinan J."/>
            <person name="Riley R."/>
            <person name="LaButti K."/>
            <person name="Andreopoulos B."/>
            <person name="Lipzen A."/>
            <person name="Chen C."/>
            <person name="Yanf M."/>
            <person name="Daum C."/>
            <person name="Ng V."/>
            <person name="Clum A."/>
            <person name="Steindorff A."/>
            <person name="Ohm R."/>
            <person name="Martin F."/>
            <person name="Silar P."/>
            <person name="Natvig D."/>
            <person name="Lalanne C."/>
            <person name="Gautier V."/>
            <person name="Ament-velasquez S.L."/>
            <person name="Kruys A."/>
            <person name="Hutchinson M.I."/>
            <person name="Powell A.J."/>
            <person name="Barry K."/>
            <person name="Miller A.N."/>
            <person name="Grigoriev I.V."/>
            <person name="Debuchy R."/>
            <person name="Gladieux P."/>
            <person name="Thoren M.H."/>
            <person name="Johannesson H."/>
        </authorList>
    </citation>
    <scope>NUCLEOTIDE SEQUENCE</scope>
    <source>
        <strain evidence="2">SMH3187-1</strain>
    </source>
</reference>
<feature type="region of interest" description="Disordered" evidence="1">
    <location>
        <begin position="18"/>
        <end position="87"/>
    </location>
</feature>
<keyword evidence="3" id="KW-1185">Reference proteome</keyword>
<feature type="compositionally biased region" description="Basic residues" evidence="1">
    <location>
        <begin position="76"/>
        <end position="87"/>
    </location>
</feature>
<evidence type="ECO:0000313" key="2">
    <source>
        <dbReference type="EMBL" id="KAK0750628.1"/>
    </source>
</evidence>
<comment type="caution">
    <text evidence="2">The sequence shown here is derived from an EMBL/GenBank/DDBJ whole genome shotgun (WGS) entry which is preliminary data.</text>
</comment>
<evidence type="ECO:0000256" key="1">
    <source>
        <dbReference type="SAM" id="MobiDB-lite"/>
    </source>
</evidence>
<dbReference type="AlphaFoldDB" id="A0AA40K981"/>
<accession>A0AA40K981</accession>
<sequence>MFHNTTIITTTTLITTTLTATTLKRRPGGPSQSGSDSKDFIDSTGNKEAAVPERKRQRAIPGAATIGTTRSGRQVKLTKKAAKAGRA</sequence>